<evidence type="ECO:0000256" key="14">
    <source>
        <dbReference type="SAM" id="Phobius"/>
    </source>
</evidence>
<dbReference type="EMBL" id="JACRIW010000020">
    <property type="protein sequence ID" value="MBI5168356.1"/>
    <property type="molecule type" value="Genomic_DNA"/>
</dbReference>
<comment type="catalytic activity">
    <reaction evidence="1">
        <text>ATP + protein L-histidine = ADP + protein N-phospho-L-histidine.</text>
        <dbReference type="EC" id="2.7.13.3"/>
    </reaction>
</comment>
<reference evidence="19" key="1">
    <citation type="submission" date="2020-07" db="EMBL/GenBank/DDBJ databases">
        <title>Huge and variable diversity of episymbiotic CPR bacteria and DPANN archaea in groundwater ecosystems.</title>
        <authorList>
            <person name="He C.Y."/>
            <person name="Keren R."/>
            <person name="Whittaker M."/>
            <person name="Farag I.F."/>
            <person name="Doudna J."/>
            <person name="Cate J.H.D."/>
            <person name="Banfield J.F."/>
        </authorList>
    </citation>
    <scope>NUCLEOTIDE SEQUENCE</scope>
    <source>
        <strain evidence="19">NC_groundwater_1813_Pr3_B-0.1um_71_17</strain>
    </source>
</reference>
<dbReference type="FunFam" id="3.30.565.10:FF:000010">
    <property type="entry name" value="Sensor histidine kinase RcsC"/>
    <property type="match status" value="1"/>
</dbReference>
<dbReference type="InterPro" id="IPR003660">
    <property type="entry name" value="HAMP_dom"/>
</dbReference>
<evidence type="ECO:0000256" key="8">
    <source>
        <dbReference type="ARBA" id="ARBA00022840"/>
    </source>
</evidence>
<dbReference type="NCBIfam" id="TIGR00229">
    <property type="entry name" value="sensory_box"/>
    <property type="match status" value="1"/>
</dbReference>
<keyword evidence="13" id="KW-0175">Coiled coil</keyword>
<dbReference type="InterPro" id="IPR003661">
    <property type="entry name" value="HisK_dim/P_dom"/>
</dbReference>
<evidence type="ECO:0000256" key="12">
    <source>
        <dbReference type="PROSITE-ProRule" id="PRU00169"/>
    </source>
</evidence>
<protein>
    <recommendedName>
        <fullName evidence="3">histidine kinase</fullName>
        <ecNumber evidence="3">2.7.13.3</ecNumber>
    </recommendedName>
</protein>
<organism evidence="19 20">
    <name type="scientific">Eiseniibacteriota bacterium</name>
    <dbReference type="NCBI Taxonomy" id="2212470"/>
    <lineage>
        <taxon>Bacteria</taxon>
        <taxon>Candidatus Eiseniibacteriota</taxon>
    </lineage>
</organism>
<evidence type="ECO:0000256" key="13">
    <source>
        <dbReference type="SAM" id="Coils"/>
    </source>
</evidence>
<dbReference type="PRINTS" id="PR00344">
    <property type="entry name" value="BCTRLSENSOR"/>
</dbReference>
<comment type="caution">
    <text evidence="19">The sequence shown here is derived from an EMBL/GenBank/DDBJ whole genome shotgun (WGS) entry which is preliminary data.</text>
</comment>
<dbReference type="InterPro" id="IPR004358">
    <property type="entry name" value="Sig_transdc_His_kin-like_C"/>
</dbReference>
<keyword evidence="9" id="KW-0902">Two-component regulatory system</keyword>
<name>A0A933W7W9_UNCEI</name>
<keyword evidence="11" id="KW-0131">Cell cycle</keyword>
<dbReference type="Gene3D" id="3.40.50.2300">
    <property type="match status" value="2"/>
</dbReference>
<dbReference type="InterPro" id="IPR007892">
    <property type="entry name" value="CHASE4"/>
</dbReference>
<feature type="domain" description="Histidine kinase" evidence="15">
    <location>
        <begin position="503"/>
        <end position="724"/>
    </location>
</feature>
<dbReference type="PROSITE" id="PS50109">
    <property type="entry name" value="HIS_KIN"/>
    <property type="match status" value="1"/>
</dbReference>
<keyword evidence="14" id="KW-1133">Transmembrane helix</keyword>
<evidence type="ECO:0000259" key="17">
    <source>
        <dbReference type="PROSITE" id="PS50113"/>
    </source>
</evidence>
<feature type="domain" description="HAMP" evidence="18">
    <location>
        <begin position="299"/>
        <end position="352"/>
    </location>
</feature>
<evidence type="ECO:0000313" key="20">
    <source>
        <dbReference type="Proteomes" id="UP000696931"/>
    </source>
</evidence>
<dbReference type="InterPro" id="IPR000700">
    <property type="entry name" value="PAS-assoc_C"/>
</dbReference>
<dbReference type="Pfam" id="PF00512">
    <property type="entry name" value="HisKA"/>
    <property type="match status" value="1"/>
</dbReference>
<keyword evidence="5" id="KW-0808">Transferase</keyword>
<dbReference type="SUPFAM" id="SSF52172">
    <property type="entry name" value="CheY-like"/>
    <property type="match status" value="2"/>
</dbReference>
<dbReference type="InterPro" id="IPR011006">
    <property type="entry name" value="CheY-like_superfamily"/>
</dbReference>
<evidence type="ECO:0000256" key="9">
    <source>
        <dbReference type="ARBA" id="ARBA00023012"/>
    </source>
</evidence>
<feature type="transmembrane region" description="Helical" evidence="14">
    <location>
        <begin position="279"/>
        <end position="301"/>
    </location>
</feature>
<dbReference type="GO" id="GO:0016020">
    <property type="term" value="C:membrane"/>
    <property type="evidence" value="ECO:0007669"/>
    <property type="project" value="UniProtKB-SubCell"/>
</dbReference>
<dbReference type="SUPFAM" id="SSF55785">
    <property type="entry name" value="PYP-like sensor domain (PAS domain)"/>
    <property type="match status" value="1"/>
</dbReference>
<dbReference type="Gene3D" id="3.30.450.20">
    <property type="entry name" value="PAS domain"/>
    <property type="match status" value="1"/>
</dbReference>
<dbReference type="AlphaFoldDB" id="A0A933W7W9"/>
<feature type="modified residue" description="4-aspartylphosphate" evidence="12">
    <location>
        <position position="796"/>
    </location>
</feature>
<dbReference type="SMART" id="SM00387">
    <property type="entry name" value="HATPase_c"/>
    <property type="match status" value="1"/>
</dbReference>
<dbReference type="PROSITE" id="PS50110">
    <property type="entry name" value="RESPONSE_REGULATORY"/>
    <property type="match status" value="2"/>
</dbReference>
<evidence type="ECO:0000256" key="10">
    <source>
        <dbReference type="ARBA" id="ARBA00023136"/>
    </source>
</evidence>
<keyword evidence="8" id="KW-0067">ATP-binding</keyword>
<evidence type="ECO:0000256" key="1">
    <source>
        <dbReference type="ARBA" id="ARBA00000085"/>
    </source>
</evidence>
<dbReference type="InterPro" id="IPR013656">
    <property type="entry name" value="PAS_4"/>
</dbReference>
<evidence type="ECO:0000259" key="15">
    <source>
        <dbReference type="PROSITE" id="PS50109"/>
    </source>
</evidence>
<dbReference type="CDD" id="cd00082">
    <property type="entry name" value="HisKA"/>
    <property type="match status" value="1"/>
</dbReference>
<dbReference type="SMART" id="SM00448">
    <property type="entry name" value="REC"/>
    <property type="match status" value="2"/>
</dbReference>
<keyword evidence="10 14" id="KW-0472">Membrane</keyword>
<dbReference type="SUPFAM" id="SSF47384">
    <property type="entry name" value="Homodimeric domain of signal transducing histidine kinase"/>
    <property type="match status" value="1"/>
</dbReference>
<dbReference type="InterPro" id="IPR001789">
    <property type="entry name" value="Sig_transdc_resp-reg_receiver"/>
</dbReference>
<dbReference type="SMART" id="SM00388">
    <property type="entry name" value="HisKA"/>
    <property type="match status" value="1"/>
</dbReference>
<dbReference type="InterPro" id="IPR003594">
    <property type="entry name" value="HATPase_dom"/>
</dbReference>
<dbReference type="InterPro" id="IPR000014">
    <property type="entry name" value="PAS"/>
</dbReference>
<dbReference type="SUPFAM" id="SSF55874">
    <property type="entry name" value="ATPase domain of HSP90 chaperone/DNA topoisomerase II/histidine kinase"/>
    <property type="match status" value="1"/>
</dbReference>
<dbReference type="PANTHER" id="PTHR45339:SF1">
    <property type="entry name" value="HYBRID SIGNAL TRANSDUCTION HISTIDINE KINASE J"/>
    <property type="match status" value="1"/>
</dbReference>
<keyword evidence="7" id="KW-0418">Kinase</keyword>
<dbReference type="Proteomes" id="UP000696931">
    <property type="component" value="Unassembled WGS sequence"/>
</dbReference>
<dbReference type="Pfam" id="PF02518">
    <property type="entry name" value="HATPase_c"/>
    <property type="match status" value="1"/>
</dbReference>
<evidence type="ECO:0000256" key="4">
    <source>
        <dbReference type="ARBA" id="ARBA00022553"/>
    </source>
</evidence>
<evidence type="ECO:0000256" key="7">
    <source>
        <dbReference type="ARBA" id="ARBA00022777"/>
    </source>
</evidence>
<dbReference type="Gene3D" id="3.30.565.10">
    <property type="entry name" value="Histidine kinase-like ATPase, C-terminal domain"/>
    <property type="match status" value="1"/>
</dbReference>
<feature type="modified residue" description="4-aspartylphosphate" evidence="12">
    <location>
        <position position="972"/>
    </location>
</feature>
<keyword evidence="6" id="KW-0547">Nucleotide-binding</keyword>
<evidence type="ECO:0000259" key="16">
    <source>
        <dbReference type="PROSITE" id="PS50110"/>
    </source>
</evidence>
<evidence type="ECO:0000313" key="19">
    <source>
        <dbReference type="EMBL" id="MBI5168356.1"/>
    </source>
</evidence>
<dbReference type="EC" id="2.7.13.3" evidence="3"/>
<feature type="domain" description="PAC" evidence="17">
    <location>
        <begin position="432"/>
        <end position="485"/>
    </location>
</feature>
<dbReference type="Pfam" id="PF05228">
    <property type="entry name" value="CHASE4"/>
    <property type="match status" value="1"/>
</dbReference>
<evidence type="ECO:0000259" key="18">
    <source>
        <dbReference type="PROSITE" id="PS50885"/>
    </source>
</evidence>
<feature type="domain" description="Response regulatory" evidence="16">
    <location>
        <begin position="742"/>
        <end position="863"/>
    </location>
</feature>
<feature type="coiled-coil region" evidence="13">
    <location>
        <begin position="469"/>
        <end position="503"/>
    </location>
</feature>
<evidence type="ECO:0000256" key="3">
    <source>
        <dbReference type="ARBA" id="ARBA00012438"/>
    </source>
</evidence>
<dbReference type="InterPro" id="IPR005467">
    <property type="entry name" value="His_kinase_dom"/>
</dbReference>
<dbReference type="GO" id="GO:0000155">
    <property type="term" value="F:phosphorelay sensor kinase activity"/>
    <property type="evidence" value="ECO:0007669"/>
    <property type="project" value="InterPro"/>
</dbReference>
<accession>A0A933W7W9</accession>
<feature type="domain" description="Response regulatory" evidence="16">
    <location>
        <begin position="923"/>
        <end position="1041"/>
    </location>
</feature>
<feature type="transmembrane region" description="Helical" evidence="14">
    <location>
        <begin position="6"/>
        <end position="26"/>
    </location>
</feature>
<dbReference type="CDD" id="cd17546">
    <property type="entry name" value="REC_hyHK_CKI1_RcsC-like"/>
    <property type="match status" value="1"/>
</dbReference>
<dbReference type="InterPro" id="IPR035965">
    <property type="entry name" value="PAS-like_dom_sf"/>
</dbReference>
<dbReference type="InterPro" id="IPR036890">
    <property type="entry name" value="HATPase_C_sf"/>
</dbReference>
<proteinExistence type="predicted"/>
<keyword evidence="14" id="KW-0812">Transmembrane</keyword>
<dbReference type="PROSITE" id="PS50113">
    <property type="entry name" value="PAC"/>
    <property type="match status" value="1"/>
</dbReference>
<dbReference type="Pfam" id="PF00072">
    <property type="entry name" value="Response_reg"/>
    <property type="match status" value="1"/>
</dbReference>
<dbReference type="PANTHER" id="PTHR45339">
    <property type="entry name" value="HYBRID SIGNAL TRANSDUCTION HISTIDINE KINASE J"/>
    <property type="match status" value="1"/>
</dbReference>
<evidence type="ECO:0000256" key="5">
    <source>
        <dbReference type="ARBA" id="ARBA00022679"/>
    </source>
</evidence>
<dbReference type="PROSITE" id="PS51257">
    <property type="entry name" value="PROKAR_LIPOPROTEIN"/>
    <property type="match status" value="1"/>
</dbReference>
<dbReference type="Gene3D" id="1.10.287.130">
    <property type="match status" value="1"/>
</dbReference>
<dbReference type="InterPro" id="IPR036097">
    <property type="entry name" value="HisK_dim/P_sf"/>
</dbReference>
<sequence>MKLGRNILLALGSLFVVLACVLGFMLSRITLQDFARLEREDAELDVQRVLSALDQQREDLESKLSDWANWDDTYAYALEPNDAFVASNVSAEALASLRLDALLLLDRSGSVLLSCSADTTGGDIVPAPEDLLALARRADSPLLPKSDDDKISGVVMLDEHPMLVASQPVLTSQFKGPAAGAIVFGRYLDEAEVRMLSARTHLRVSATRLDRSAGSTPSEREIAASLAPSASVRTSPMPGDELASWARLDDLEGRPALLLRVTQPRNMWRHGVESLGRQLAALLLAFAALAAVTLLLLHFLVLRRIATLSDQVAGIGGFDGERPRVELSGADELSGLAAAVDGMLASLHRSQKRLRESEVTLRTFYDSANMMRGMVELAGDDVRHLFDNSHSAEFYGLEPEGTRGRLASELGMPDETRAEWVKHLGAAADGAAALSFEYKQVRKGDPRVLAATVCPLSRREGETQRFAYVVEDVTERRRAEQELRRARDEADAANRAKSEFLATMSHEIRTPLNGVLGMASLLLDGELQPVQRDYAQTIVSSGEALLTILNDILDLSKIEAGRFTLEKAPFDLNSACEDVCELLSAKAFQKGLSLQLHYPPDVPSRLVGDTNRIRQVLLNLVSNAIKFTEKGGVRIEVSGASAENGAAHMRVAVVDTGIGISPEQASRLFQPFMQADASMSRRFGGTGLGLAICKRLVELMPGEVGLESEPGVGSTFHFTVHLPVDSAAPPRVSPPAALSGLRVLVADADPHQRVTLRVWLEHWGARLDLVDGRAAAVKRAGAATASGDPVHIAIVDETLEHGEGESLSRDLRAGGLEAECALLLTGDPRRVRDFARLQAAGANGWIGRPWRLVALAQVLQRLAYGVPALEGEFITRESSNFAAAAPTTATGGAAASAATDIQAPSVSDMLDLLSGPLPFAGVRILLAEDIPTNQKVATRLLEKLGCAVFVAENGRLALERFRNERFDLVLMDCQMPEMDGFEATRAIRAHEAAHGGRIPIVALTANAMEGDRERCLAAGMDDFVSKPVRRETLILALERRLHPGSEYPDERAA</sequence>
<dbReference type="GO" id="GO:0005524">
    <property type="term" value="F:ATP binding"/>
    <property type="evidence" value="ECO:0007669"/>
    <property type="project" value="UniProtKB-KW"/>
</dbReference>
<comment type="subcellular location">
    <subcellularLocation>
        <location evidence="2">Membrane</location>
    </subcellularLocation>
</comment>
<dbReference type="Pfam" id="PF08448">
    <property type="entry name" value="PAS_4"/>
    <property type="match status" value="1"/>
</dbReference>
<dbReference type="CDD" id="cd16922">
    <property type="entry name" value="HATPase_EvgS-ArcB-TorS-like"/>
    <property type="match status" value="1"/>
</dbReference>
<dbReference type="PROSITE" id="PS50885">
    <property type="entry name" value="HAMP"/>
    <property type="match status" value="1"/>
</dbReference>
<evidence type="ECO:0000256" key="2">
    <source>
        <dbReference type="ARBA" id="ARBA00004370"/>
    </source>
</evidence>
<evidence type="ECO:0000256" key="6">
    <source>
        <dbReference type="ARBA" id="ARBA00022741"/>
    </source>
</evidence>
<keyword evidence="4 12" id="KW-0597">Phosphoprotein</keyword>
<evidence type="ECO:0000256" key="11">
    <source>
        <dbReference type="ARBA" id="ARBA00023306"/>
    </source>
</evidence>
<dbReference type="FunFam" id="1.10.287.130:FF:000038">
    <property type="entry name" value="Sensory transduction histidine kinase"/>
    <property type="match status" value="1"/>
</dbReference>
<gene>
    <name evidence="19" type="ORF">HZA61_02595</name>
</gene>